<organism evidence="1">
    <name type="scientific">Pithovirus LCDPAC02</name>
    <dbReference type="NCBI Taxonomy" id="2506601"/>
    <lineage>
        <taxon>Viruses</taxon>
        <taxon>Pithoviruses</taxon>
    </lineage>
</organism>
<proteinExistence type="predicted"/>
<sequence length="157" mass="18798">MLSNVISNILISVLECYVAKFEVKSNVFKDLINYFENSDMFGFKFCRESFDTLEKNENGEFLTDIRFNKCIDIICEYKENWNEEFTELVTEIFPYNEVKNLIDQDYYEVFGENNGRFINNDSFDSCKGIDNIINCIFKWNYPNFEHILNCYLTKKNF</sequence>
<name>A0A481YPH3_9VIRU</name>
<reference evidence="1" key="1">
    <citation type="journal article" date="2019" name="MBio">
        <title>Virus Genomes from Deep Sea Sediments Expand the Ocean Megavirome and Support Independent Origins of Viral Gigantism.</title>
        <authorList>
            <person name="Backstrom D."/>
            <person name="Yutin N."/>
            <person name="Jorgensen S.L."/>
            <person name="Dharamshi J."/>
            <person name="Homa F."/>
            <person name="Zaremba-Niedwiedzka K."/>
            <person name="Spang A."/>
            <person name="Wolf Y.I."/>
            <person name="Koonin E.V."/>
            <person name="Ettema T.J."/>
        </authorList>
    </citation>
    <scope>NUCLEOTIDE SEQUENCE</scope>
</reference>
<gene>
    <name evidence="1" type="ORF">LCDPAC02_03500</name>
</gene>
<evidence type="ECO:0000313" key="1">
    <source>
        <dbReference type="EMBL" id="QBK85151.1"/>
    </source>
</evidence>
<protein>
    <submittedName>
        <fullName evidence="1">Uncharacterized protein</fullName>
    </submittedName>
</protein>
<accession>A0A481YPH3</accession>
<dbReference type="EMBL" id="MK500304">
    <property type="protein sequence ID" value="QBK85151.1"/>
    <property type="molecule type" value="Genomic_DNA"/>
</dbReference>